<evidence type="ECO:0000256" key="7">
    <source>
        <dbReference type="ARBA" id="ARBA00023288"/>
    </source>
</evidence>
<keyword evidence="6" id="KW-0564">Palmitate</keyword>
<evidence type="ECO:0000313" key="8">
    <source>
        <dbReference type="EMBL" id="MEY6433855.1"/>
    </source>
</evidence>
<evidence type="ECO:0000256" key="5">
    <source>
        <dbReference type="ARBA" id="ARBA00023136"/>
    </source>
</evidence>
<keyword evidence="3" id="KW-1003">Cell membrane</keyword>
<comment type="similarity">
    <text evidence="2">Belongs to the bacterial solute-binding protein 1 family.</text>
</comment>
<dbReference type="PANTHER" id="PTHR43649">
    <property type="entry name" value="ARABINOSE-BINDING PROTEIN-RELATED"/>
    <property type="match status" value="1"/>
</dbReference>
<keyword evidence="5" id="KW-0472">Membrane</keyword>
<dbReference type="EMBL" id="JBDKXB010000030">
    <property type="protein sequence ID" value="MEY6433855.1"/>
    <property type="molecule type" value="Genomic_DNA"/>
</dbReference>
<dbReference type="PANTHER" id="PTHR43649:SF33">
    <property type="entry name" value="POLYGALACTURONAN_RHAMNOGALACTURONAN-BINDING PROTEIN YTCQ"/>
    <property type="match status" value="1"/>
</dbReference>
<keyword evidence="9" id="KW-1185">Reference proteome</keyword>
<name>A0ABV4BN01_9GAMM</name>
<organism evidence="8 9">
    <name type="scientific">Thioalkalicoccus limnaeus</name>
    <dbReference type="NCBI Taxonomy" id="120681"/>
    <lineage>
        <taxon>Bacteria</taxon>
        <taxon>Pseudomonadati</taxon>
        <taxon>Pseudomonadota</taxon>
        <taxon>Gammaproteobacteria</taxon>
        <taxon>Chromatiales</taxon>
        <taxon>Chromatiaceae</taxon>
        <taxon>Thioalkalicoccus</taxon>
    </lineage>
</organism>
<evidence type="ECO:0000256" key="6">
    <source>
        <dbReference type="ARBA" id="ARBA00023139"/>
    </source>
</evidence>
<dbReference type="Gene3D" id="3.40.190.10">
    <property type="entry name" value="Periplasmic binding protein-like II"/>
    <property type="match status" value="1"/>
</dbReference>
<dbReference type="SUPFAM" id="SSF53850">
    <property type="entry name" value="Periplasmic binding protein-like II"/>
    <property type="match status" value="1"/>
</dbReference>
<gene>
    <name evidence="8" type="ORF">ABC977_15735</name>
</gene>
<comment type="caution">
    <text evidence="8">The sequence shown here is derived from an EMBL/GenBank/DDBJ whole genome shotgun (WGS) entry which is preliminary data.</text>
</comment>
<evidence type="ECO:0000313" key="9">
    <source>
        <dbReference type="Proteomes" id="UP001564408"/>
    </source>
</evidence>
<dbReference type="InterPro" id="IPR050490">
    <property type="entry name" value="Bact_solute-bd_prot1"/>
</dbReference>
<keyword evidence="4" id="KW-0732">Signal</keyword>
<dbReference type="InterPro" id="IPR006059">
    <property type="entry name" value="SBP"/>
</dbReference>
<sequence length="455" mass="49163">MVTPCTAVRWPVRLACLSIIVGAILIGACDAERNGNVGVERIQVWAHAGREAERRTLEHQIALFEARHPTVAVELTFIPEGSYNGQVQAAALAGQLPDLLELDGPYMAAYAWRGWLAPLSDRLPPDLLADLLPSLIDQGTWRGTLYALGPFDSGLGLWADRRTLDAVGARIPGHPSEAWSLEEFEALLERLAARDPGQPVLDLKLNYGDEWFTYAFSPLLQSAGAGLVAANAEGAAGVLDGPASVAVLERVQRWFARGWVDPNLDDAAFRLGRVPLAWGGHWNAPAYRDALGEDLLLLPLPRAGSRSVSGQGSWQWAISSRARDPDRAAELLAFLLAPDQVLAISAANGAVPARLSAIDRSADYGEDGPLRLFVAQLRDGYTQPRPKTPAYPVISETFARAFRDIRHGADVGATLTRAAQRIDREMAANRHYPHTHLDDRAGAAASALGNEQEPG</sequence>
<dbReference type="Proteomes" id="UP001564408">
    <property type="component" value="Unassembled WGS sequence"/>
</dbReference>
<dbReference type="Pfam" id="PF13416">
    <property type="entry name" value="SBP_bac_8"/>
    <property type="match status" value="1"/>
</dbReference>
<comment type="subcellular location">
    <subcellularLocation>
        <location evidence="1">Periplasm</location>
    </subcellularLocation>
</comment>
<evidence type="ECO:0000256" key="1">
    <source>
        <dbReference type="ARBA" id="ARBA00004418"/>
    </source>
</evidence>
<proteinExistence type="inferred from homology"/>
<evidence type="ECO:0000256" key="3">
    <source>
        <dbReference type="ARBA" id="ARBA00022475"/>
    </source>
</evidence>
<evidence type="ECO:0000256" key="4">
    <source>
        <dbReference type="ARBA" id="ARBA00022729"/>
    </source>
</evidence>
<evidence type="ECO:0000256" key="2">
    <source>
        <dbReference type="ARBA" id="ARBA00008520"/>
    </source>
</evidence>
<protein>
    <submittedName>
        <fullName evidence="8">Extracellular solute-binding protein</fullName>
    </submittedName>
</protein>
<reference evidence="8 9" key="1">
    <citation type="submission" date="2024-05" db="EMBL/GenBank/DDBJ databases">
        <title>Genome Sequence and Characterization of the New Strain Purple Sulfur Bacterium of Genus Thioalkalicoccus.</title>
        <authorList>
            <person name="Bryantseva I.A."/>
            <person name="Kyndt J.A."/>
            <person name="Imhoff J.F."/>
        </authorList>
    </citation>
    <scope>NUCLEOTIDE SEQUENCE [LARGE SCALE GENOMIC DNA]</scope>
    <source>
        <strain evidence="8 9">Um2</strain>
    </source>
</reference>
<accession>A0ABV4BN01</accession>
<keyword evidence="7" id="KW-0449">Lipoprotein</keyword>